<evidence type="ECO:0000313" key="2">
    <source>
        <dbReference type="EMBL" id="RCK49858.1"/>
    </source>
</evidence>
<dbReference type="EMBL" id="JPWH01000009">
    <property type="protein sequence ID" value="RCK49858.1"/>
    <property type="molecule type" value="Genomic_DNA"/>
</dbReference>
<keyword evidence="2" id="KW-0238">DNA-binding</keyword>
<dbReference type="InterPro" id="IPR010982">
    <property type="entry name" value="Lambda_DNA-bd_dom_sf"/>
</dbReference>
<organism evidence="2 3">
    <name type="scientific">Thalassospira profundimaris</name>
    <dbReference type="NCBI Taxonomy" id="502049"/>
    <lineage>
        <taxon>Bacteria</taxon>
        <taxon>Pseudomonadati</taxon>
        <taxon>Pseudomonadota</taxon>
        <taxon>Alphaproteobacteria</taxon>
        <taxon>Rhodospirillales</taxon>
        <taxon>Thalassospiraceae</taxon>
        <taxon>Thalassospira</taxon>
    </lineage>
</organism>
<sequence length="296" mass="32910">MSAEIAGEDIGQRIKAFRMGKGMSPEELAERIGVSRAAIYRYEGGHPPKLDTLGKIADGLNVTLPNLLGVGVEYIGSAVSFFERMRQLEENADQISMLFDPVSYLLTTDRFDEILPTVLTESIPEDASDRTTALRDVDALMKILKQRKKSFRERTPNTVSLVCAAELSQFLRTGFVGTFAPSRADLEFRRDIARNEIKNIARLLRDQPIGTQVGVIVDSMPGATFQLFKQGTETRVVVSPFRLGTFANIRLGVATVSAAPEAIELYTEMTNRLWRRSLKGEEGADYIEREILGCDL</sequence>
<dbReference type="AlphaFoldDB" id="A0A367X893"/>
<name>A0A367X893_9PROT</name>
<dbReference type="Proteomes" id="UP000252517">
    <property type="component" value="Unassembled WGS sequence"/>
</dbReference>
<dbReference type="SMART" id="SM00530">
    <property type="entry name" value="HTH_XRE"/>
    <property type="match status" value="1"/>
</dbReference>
<feature type="domain" description="HTH cro/C1-type" evidence="1">
    <location>
        <begin position="14"/>
        <end position="67"/>
    </location>
</feature>
<reference evidence="2 3" key="1">
    <citation type="submission" date="2014-07" db="EMBL/GenBank/DDBJ databases">
        <title>Draft genome sequence of Thalassospira profundimaris S25-3-2.</title>
        <authorList>
            <person name="Lai Q."/>
            <person name="Shao Z."/>
        </authorList>
    </citation>
    <scope>NUCLEOTIDE SEQUENCE [LARGE SCALE GENOMIC DNA]</scope>
    <source>
        <strain evidence="2 3">S25-3-2</strain>
    </source>
</reference>
<evidence type="ECO:0000313" key="3">
    <source>
        <dbReference type="Proteomes" id="UP000252517"/>
    </source>
</evidence>
<dbReference type="Pfam" id="PF01381">
    <property type="entry name" value="HTH_3"/>
    <property type="match status" value="1"/>
</dbReference>
<dbReference type="SUPFAM" id="SSF47413">
    <property type="entry name" value="lambda repressor-like DNA-binding domains"/>
    <property type="match status" value="1"/>
</dbReference>
<gene>
    <name evidence="2" type="ORF">TH25_12630</name>
</gene>
<proteinExistence type="predicted"/>
<dbReference type="GO" id="GO:0003677">
    <property type="term" value="F:DNA binding"/>
    <property type="evidence" value="ECO:0007669"/>
    <property type="project" value="UniProtKB-KW"/>
</dbReference>
<dbReference type="InterPro" id="IPR001387">
    <property type="entry name" value="Cro/C1-type_HTH"/>
</dbReference>
<protein>
    <submittedName>
        <fullName evidence="2">DNA-binding protein</fullName>
    </submittedName>
</protein>
<comment type="caution">
    <text evidence="2">The sequence shown here is derived from an EMBL/GenBank/DDBJ whole genome shotgun (WGS) entry which is preliminary data.</text>
</comment>
<dbReference type="OrthoDB" id="5446846at2"/>
<dbReference type="PROSITE" id="PS50943">
    <property type="entry name" value="HTH_CROC1"/>
    <property type="match status" value="1"/>
</dbReference>
<evidence type="ECO:0000259" key="1">
    <source>
        <dbReference type="PROSITE" id="PS50943"/>
    </source>
</evidence>
<accession>A0A367X893</accession>
<dbReference type="CDD" id="cd00093">
    <property type="entry name" value="HTH_XRE"/>
    <property type="match status" value="1"/>
</dbReference>
<dbReference type="Gene3D" id="1.10.260.40">
    <property type="entry name" value="lambda repressor-like DNA-binding domains"/>
    <property type="match status" value="1"/>
</dbReference>
<dbReference type="RefSeq" id="WP_114088652.1">
    <property type="nucleotide sequence ID" value="NZ_JPWH01000009.1"/>
</dbReference>